<dbReference type="InterPro" id="IPR038475">
    <property type="entry name" value="RecG_C_sf"/>
</dbReference>
<dbReference type="EMBL" id="JBHSQO010000071">
    <property type="protein sequence ID" value="MFC6094705.1"/>
    <property type="molecule type" value="Genomic_DNA"/>
</dbReference>
<dbReference type="PRINTS" id="PR00364">
    <property type="entry name" value="DISEASERSIST"/>
</dbReference>
<sequence length="1077" mass="117751">MDRQPVYVVHAEGEESQAELLAQPLRDAGYDVTHNGTIVIGESLIGSAMRAVAGGAPIVLCATARASGSAWAHQIVNAGHSGGRTQVFVVQMESQAFVEQLALRAKVARYCDDPAAAVRDLLTALAKHFPPATQPLPARIEWLGERMDAPSSRTDLDLDTVRRFRDQLRPEVAARHPGALEPWKFLERAGLVVNDVLTATGVLLFGRNPTALFPAAVVKCVHYYGPDRSALRDTETFEGTVIEQITLARDFVARHARRGEHPSAAQARSVDMHDYPMIAVREIIANALVHRDYGKSDTCVHVRIFHDRLEISSPGSWPGREIMDGVELSLADLNGQSIKRNFRLAHVLSWIRMVEGEGSGIPTSLRDCTQAQSQPPTVHYNQDVVTVTLRPRPPDFTPPRARREVVPRQLPAPPGVMVGRATELAYLDRILDEAGEAAMISSIGGAGGIGKTWLALSWAHRHLNRFPDGQLYVDLHGFSPHSAPLSPTVVIRGFLDALGVEPDRIPTELDAQAALYRSLVADKRLLIVLDNAATTAQVVPLLPGNSTCTVLVTTRHRLASMIDRYGARQLTLDTLTRGEAHALLTARLGVDRVETEPDAIDHLVELCEGYPLALSITARQAAARPNIPLAEVAAELRELGLDMLDGDDPAASLSTVLSWSLRQLTDEQRTVFGLLGIAPGPDTGLPAAAALTGLPPARTRTTLSALEDASLVERRPGGRYAMHDLVRDYAATIPLPEGVREAALARAVDFHMHTAFAADRLLDPHRPLLRPDPPVSGLHLFPLADAAAAMAWMEAEHATLLAAQRAAAILGRHQVVWHLAWALETFHTRRGHLHDALATWRAAMDAAAHLPDSTARIRTHRHLGNACSRLGLHDEATGHLEQALALALRHQDLAQQAHTHQALAYVWERRGNDNQALNHAQQALGLHRTLNQPVQEASALNAVGWHAALVGDFDTARDHCHAALALHRQHHNTEGEAETLNSLGFIAHRTDHHRQAVDQYHQALTLYRTLGNTYQAADTVDHMGHSYTALAQNDQAHAAWMEALELYREQGRDADALRVRHQLDDLNRPTDTRPSSA</sequence>
<protein>
    <submittedName>
        <fullName evidence="2">Tetratricopeptide repeat protein</fullName>
    </submittedName>
</protein>
<dbReference type="SUPFAM" id="SSF52540">
    <property type="entry name" value="P-loop containing nucleoside triphosphate hydrolases"/>
    <property type="match status" value="1"/>
</dbReference>
<dbReference type="PANTHER" id="PTHR47691">
    <property type="entry name" value="REGULATOR-RELATED"/>
    <property type="match status" value="1"/>
</dbReference>
<evidence type="ECO:0000313" key="2">
    <source>
        <dbReference type="EMBL" id="MFC6094705.1"/>
    </source>
</evidence>
<dbReference type="RefSeq" id="WP_380643214.1">
    <property type="nucleotide sequence ID" value="NZ_JBHSQO010000071.1"/>
</dbReference>
<organism evidence="2 3">
    <name type="scientific">Saccharothrix lopnurensis</name>
    <dbReference type="NCBI Taxonomy" id="1670621"/>
    <lineage>
        <taxon>Bacteria</taxon>
        <taxon>Bacillati</taxon>
        <taxon>Actinomycetota</taxon>
        <taxon>Actinomycetes</taxon>
        <taxon>Pseudonocardiales</taxon>
        <taxon>Pseudonocardiaceae</taxon>
        <taxon>Saccharothrix</taxon>
    </lineage>
</organism>
<dbReference type="Proteomes" id="UP001596220">
    <property type="component" value="Unassembled WGS sequence"/>
</dbReference>
<name>A0ABW1PGE4_9PSEU</name>
<reference evidence="3" key="1">
    <citation type="journal article" date="2019" name="Int. J. Syst. Evol. Microbiol.">
        <title>The Global Catalogue of Microorganisms (GCM) 10K type strain sequencing project: providing services to taxonomists for standard genome sequencing and annotation.</title>
        <authorList>
            <consortium name="The Broad Institute Genomics Platform"/>
            <consortium name="The Broad Institute Genome Sequencing Center for Infectious Disease"/>
            <person name="Wu L."/>
            <person name="Ma J."/>
        </authorList>
    </citation>
    <scope>NUCLEOTIDE SEQUENCE [LARGE SCALE GENOMIC DNA]</scope>
    <source>
        <strain evidence="3">CGMCC 4.7246</strain>
    </source>
</reference>
<evidence type="ECO:0000313" key="3">
    <source>
        <dbReference type="Proteomes" id="UP001596220"/>
    </source>
</evidence>
<dbReference type="Pfam" id="PF13424">
    <property type="entry name" value="TPR_12"/>
    <property type="match status" value="1"/>
</dbReference>
<dbReference type="Gene3D" id="1.25.40.10">
    <property type="entry name" value="Tetratricopeptide repeat domain"/>
    <property type="match status" value="2"/>
</dbReference>
<dbReference type="InterPro" id="IPR002182">
    <property type="entry name" value="NB-ARC"/>
</dbReference>
<dbReference type="Pfam" id="PF13749">
    <property type="entry name" value="HATPase_c_4"/>
    <property type="match status" value="1"/>
</dbReference>
<proteinExistence type="predicted"/>
<dbReference type="InterPro" id="IPR011990">
    <property type="entry name" value="TPR-like_helical_dom_sf"/>
</dbReference>
<accession>A0ABW1PGE4</accession>
<gene>
    <name evidence="2" type="ORF">ACFP3R_36045</name>
</gene>
<dbReference type="InterPro" id="IPR027417">
    <property type="entry name" value="P-loop_NTPase"/>
</dbReference>
<feature type="domain" description="NB-ARC" evidence="1">
    <location>
        <begin position="430"/>
        <end position="586"/>
    </location>
</feature>
<keyword evidence="3" id="KW-1185">Reference proteome</keyword>
<comment type="caution">
    <text evidence="2">The sequence shown here is derived from an EMBL/GenBank/DDBJ whole genome shotgun (WGS) entry which is preliminary data.</text>
</comment>
<dbReference type="Gene3D" id="3.40.50.300">
    <property type="entry name" value="P-loop containing nucleotide triphosphate hydrolases"/>
    <property type="match status" value="1"/>
</dbReference>
<dbReference type="SUPFAM" id="SSF48452">
    <property type="entry name" value="TPR-like"/>
    <property type="match status" value="2"/>
</dbReference>
<dbReference type="PANTHER" id="PTHR47691:SF3">
    <property type="entry name" value="HTH-TYPE TRANSCRIPTIONAL REGULATOR RV0890C-RELATED"/>
    <property type="match status" value="1"/>
</dbReference>
<evidence type="ECO:0000259" key="1">
    <source>
        <dbReference type="Pfam" id="PF00931"/>
    </source>
</evidence>
<dbReference type="Pfam" id="PF00931">
    <property type="entry name" value="NB-ARC"/>
    <property type="match status" value="1"/>
</dbReference>
<dbReference type="SMART" id="SM00028">
    <property type="entry name" value="TPR"/>
    <property type="match status" value="5"/>
</dbReference>
<dbReference type="InterPro" id="IPR019734">
    <property type="entry name" value="TPR_rpt"/>
</dbReference>
<dbReference type="Gene3D" id="3.30.565.60">
    <property type="match status" value="1"/>
</dbReference>